<keyword evidence="5" id="KW-0539">Nucleus</keyword>
<reference evidence="9 10" key="1">
    <citation type="submission" date="2024-05" db="EMBL/GenBank/DDBJ databases">
        <title>A draft genome resource for the thread blight pathogen Marasmius tenuissimus strain MS-2.</title>
        <authorList>
            <person name="Yulfo-Soto G.E."/>
            <person name="Baruah I.K."/>
            <person name="Amoako-Attah I."/>
            <person name="Bukari Y."/>
            <person name="Meinhardt L.W."/>
            <person name="Bailey B.A."/>
            <person name="Cohen S.P."/>
        </authorList>
    </citation>
    <scope>NUCLEOTIDE SEQUENCE [LARGE SCALE GENOMIC DNA]</scope>
    <source>
        <strain evidence="9 10">MS-2</strain>
    </source>
</reference>
<dbReference type="CDD" id="cd15517">
    <property type="entry name" value="PHD_TCF19_like"/>
    <property type="match status" value="1"/>
</dbReference>
<dbReference type="PROSITE" id="PS50016">
    <property type="entry name" value="ZF_PHD_2"/>
    <property type="match status" value="1"/>
</dbReference>
<evidence type="ECO:0000256" key="5">
    <source>
        <dbReference type="ARBA" id="ARBA00023242"/>
    </source>
</evidence>
<keyword evidence="10" id="KW-1185">Reference proteome</keyword>
<evidence type="ECO:0000256" key="4">
    <source>
        <dbReference type="ARBA" id="ARBA00022833"/>
    </source>
</evidence>
<sequence>MPSSQSQSPPTTSRIHHTERLGRAHTPPPQSHSQTPSQLSSPFMARALLPSTSTPTKGPQPGPVFVDDLFAPHATKPPPQAHGGELERIRQRQIAEHAAVEARRPEYFVREGLGKRKAVEGFGSGGGVSEDLRSSSTSHHPTPKPHPSGVGIMDSPTKGRRIKLYSSSSTNPPPPPPDNKIKLFPDMKLFQETSEESFEESLMAGGYGRYRTAEWVRQPQPIPIEVLQRGGGGGGSSAAPVAASPVVKRLEDQSVLAIDGRREEEISVEEETPQPSEKEMRKRKRLDAFRVLTTSNSNAPSSPVVTGTGTVTVNDSDTDFVNKNNHHHNQHHGNNNNSTTQRKESPRKLYPVELEGRGRVLVDVLPGSVPSGASVGVGVEDVFVQDPGGGGGGGGSKRKKRAIAMDKRGEREISPEYPYGHVVSSASASPSKKRGPISTLPGSVVEEKPNWVDTEFPWRLREEEREEEKVREEEERLRWVERFLEREDDEEDEESDSTEGKGKEKEKAAVEDDEYEISQWGVMYRGDRPKAGRGKMVPLKAGAGAGVEGGKIIDQDMGKPLPTTTTTTTRRKRGPMYFPSDPADARAALLSKRTVRALAMKKQLEVDGRRKALFQEANGRDAFEEVEEEAEEEVLCICDGEGANFEDDDARGVVQCDGCDQWFHFGCMGLRSDQVADNEKWYCQTCEPLRHDHLPEPEPVFVPTDVRAIQRGTGDDPMLYNSQLARESPEPEDGRGGGAGLHSIPRGTPRTPTRRRSRVPGSDYLDGDYPSSPSTRYSYAQPSSSHSTYLTSGSTRGYPTTPRHRLSRTEPRIHGHDAFLGVGVHPDYEESPIFDPTSTPSRGIKFNTTAPFTTPTRKPGILLNGRGFGFSTPSRKSIGGFGGPGFLASALDSEKGGGDSWFGYGGGDESPIRRKKSSGAAVTDAVVKSKRVLDGLLASAASAAGGAGRLDDGFDDSSLGRSPMNRS</sequence>
<proteinExistence type="predicted"/>
<feature type="region of interest" description="Disordered" evidence="7">
    <location>
        <begin position="834"/>
        <end position="858"/>
    </location>
</feature>
<feature type="region of interest" description="Disordered" evidence="7">
    <location>
        <begin position="226"/>
        <end position="245"/>
    </location>
</feature>
<name>A0ABR2ZIY0_9AGAR</name>
<evidence type="ECO:0000256" key="2">
    <source>
        <dbReference type="ARBA" id="ARBA00022723"/>
    </source>
</evidence>
<keyword evidence="4" id="KW-0862">Zinc</keyword>
<dbReference type="PANTHER" id="PTHR46174:SF1">
    <property type="entry name" value="CXXC-TYPE ZINC FINGER PROTEIN 1"/>
    <property type="match status" value="1"/>
</dbReference>
<feature type="region of interest" description="Disordered" evidence="7">
    <location>
        <begin position="943"/>
        <end position="967"/>
    </location>
</feature>
<dbReference type="PANTHER" id="PTHR46174">
    <property type="entry name" value="CXXC-TYPE ZINC FINGER PROTEIN 1"/>
    <property type="match status" value="1"/>
</dbReference>
<feature type="region of interest" description="Disordered" evidence="7">
    <location>
        <begin position="1"/>
        <end position="183"/>
    </location>
</feature>
<dbReference type="Proteomes" id="UP001437256">
    <property type="component" value="Unassembled WGS sequence"/>
</dbReference>
<dbReference type="SUPFAM" id="SSF57903">
    <property type="entry name" value="FYVE/PHD zinc finger"/>
    <property type="match status" value="1"/>
</dbReference>
<feature type="region of interest" description="Disordered" evidence="7">
    <location>
        <begin position="710"/>
        <end position="811"/>
    </location>
</feature>
<dbReference type="PROSITE" id="PS01359">
    <property type="entry name" value="ZF_PHD_1"/>
    <property type="match status" value="1"/>
</dbReference>
<keyword evidence="3 6" id="KW-0863">Zinc-finger</keyword>
<dbReference type="InterPro" id="IPR011011">
    <property type="entry name" value="Znf_FYVE_PHD"/>
</dbReference>
<dbReference type="SMART" id="SM00249">
    <property type="entry name" value="PHD"/>
    <property type="match status" value="1"/>
</dbReference>
<feature type="region of interest" description="Disordered" evidence="7">
    <location>
        <begin position="550"/>
        <end position="580"/>
    </location>
</feature>
<evidence type="ECO:0000313" key="9">
    <source>
        <dbReference type="EMBL" id="KAL0061177.1"/>
    </source>
</evidence>
<feature type="compositionally biased region" description="Low complexity" evidence="7">
    <location>
        <begin position="1"/>
        <end position="13"/>
    </location>
</feature>
<dbReference type="InterPro" id="IPR037869">
    <property type="entry name" value="Spp1/CFP1"/>
</dbReference>
<accession>A0ABR2ZIY0</accession>
<feature type="compositionally biased region" description="Basic and acidic residues" evidence="7">
    <location>
        <begin position="84"/>
        <end position="119"/>
    </location>
</feature>
<feature type="region of interest" description="Disordered" evidence="7">
    <location>
        <begin position="486"/>
        <end position="512"/>
    </location>
</feature>
<comment type="subcellular location">
    <subcellularLocation>
        <location evidence="1">Nucleus</location>
    </subcellularLocation>
</comment>
<feature type="compositionally biased region" description="Basic and acidic residues" evidence="7">
    <location>
        <begin position="498"/>
        <end position="510"/>
    </location>
</feature>
<feature type="region of interest" description="Disordered" evidence="7">
    <location>
        <begin position="321"/>
        <end position="345"/>
    </location>
</feature>
<keyword evidence="2" id="KW-0479">Metal-binding</keyword>
<organism evidence="9 10">
    <name type="scientific">Marasmius tenuissimus</name>
    <dbReference type="NCBI Taxonomy" id="585030"/>
    <lineage>
        <taxon>Eukaryota</taxon>
        <taxon>Fungi</taxon>
        <taxon>Dikarya</taxon>
        <taxon>Basidiomycota</taxon>
        <taxon>Agaricomycotina</taxon>
        <taxon>Agaricomycetes</taxon>
        <taxon>Agaricomycetidae</taxon>
        <taxon>Agaricales</taxon>
        <taxon>Marasmiineae</taxon>
        <taxon>Marasmiaceae</taxon>
        <taxon>Marasmius</taxon>
    </lineage>
</organism>
<comment type="caution">
    <text evidence="9">The sequence shown here is derived from an EMBL/GenBank/DDBJ whole genome shotgun (WGS) entry which is preliminary data.</text>
</comment>
<feature type="compositionally biased region" description="Low complexity" evidence="7">
    <location>
        <begin position="783"/>
        <end position="795"/>
    </location>
</feature>
<dbReference type="InterPro" id="IPR013083">
    <property type="entry name" value="Znf_RING/FYVE/PHD"/>
</dbReference>
<evidence type="ECO:0000256" key="3">
    <source>
        <dbReference type="ARBA" id="ARBA00022771"/>
    </source>
</evidence>
<dbReference type="EMBL" id="JBBXMP010000145">
    <property type="protein sequence ID" value="KAL0061177.1"/>
    <property type="molecule type" value="Genomic_DNA"/>
</dbReference>
<evidence type="ECO:0000256" key="6">
    <source>
        <dbReference type="PROSITE-ProRule" id="PRU00146"/>
    </source>
</evidence>
<dbReference type="InterPro" id="IPR001965">
    <property type="entry name" value="Znf_PHD"/>
</dbReference>
<protein>
    <recommendedName>
        <fullName evidence="8">PHD-type domain-containing protein</fullName>
    </recommendedName>
</protein>
<evidence type="ECO:0000313" key="10">
    <source>
        <dbReference type="Proteomes" id="UP001437256"/>
    </source>
</evidence>
<feature type="domain" description="PHD-type" evidence="8">
    <location>
        <begin position="633"/>
        <end position="689"/>
    </location>
</feature>
<dbReference type="InterPro" id="IPR019786">
    <property type="entry name" value="Zinc_finger_PHD-type_CS"/>
</dbReference>
<feature type="compositionally biased region" description="Polar residues" evidence="7">
    <location>
        <begin position="836"/>
        <end position="856"/>
    </location>
</feature>
<feature type="compositionally biased region" description="Polar residues" evidence="7">
    <location>
        <begin position="771"/>
        <end position="782"/>
    </location>
</feature>
<evidence type="ECO:0000256" key="1">
    <source>
        <dbReference type="ARBA" id="ARBA00004123"/>
    </source>
</evidence>
<dbReference type="Gene3D" id="3.30.40.10">
    <property type="entry name" value="Zinc/RING finger domain, C3HC4 (zinc finger)"/>
    <property type="match status" value="1"/>
</dbReference>
<feature type="compositionally biased region" description="Low complexity" evidence="7">
    <location>
        <begin position="31"/>
        <end position="42"/>
    </location>
</feature>
<feature type="compositionally biased region" description="Acidic residues" evidence="7">
    <location>
        <begin position="486"/>
        <end position="497"/>
    </location>
</feature>
<gene>
    <name evidence="9" type="ORF">AAF712_011997</name>
</gene>
<dbReference type="InterPro" id="IPR019787">
    <property type="entry name" value="Znf_PHD-finger"/>
</dbReference>
<evidence type="ECO:0000259" key="8">
    <source>
        <dbReference type="PROSITE" id="PS50016"/>
    </source>
</evidence>
<feature type="region of interest" description="Disordered" evidence="7">
    <location>
        <begin position="261"/>
        <end position="283"/>
    </location>
</feature>
<dbReference type="Pfam" id="PF00628">
    <property type="entry name" value="PHD"/>
    <property type="match status" value="1"/>
</dbReference>
<evidence type="ECO:0000256" key="7">
    <source>
        <dbReference type="SAM" id="MobiDB-lite"/>
    </source>
</evidence>